<dbReference type="PROSITE" id="PS01074">
    <property type="entry name" value="TERPENE_SYNTHASES"/>
    <property type="match status" value="1"/>
</dbReference>
<evidence type="ECO:0000256" key="4">
    <source>
        <dbReference type="ARBA" id="ARBA00023235"/>
    </source>
</evidence>
<comment type="caution">
    <text evidence="7">The sequence shown here is derived from an EMBL/GenBank/DDBJ whole genome shotgun (WGS) entry which is preliminary data.</text>
</comment>
<organism evidence="7 8">
    <name type="scientific">Paenibacillus albiflavus</name>
    <dbReference type="NCBI Taxonomy" id="2545760"/>
    <lineage>
        <taxon>Bacteria</taxon>
        <taxon>Bacillati</taxon>
        <taxon>Bacillota</taxon>
        <taxon>Bacilli</taxon>
        <taxon>Bacillales</taxon>
        <taxon>Paenibacillaceae</taxon>
        <taxon>Paenibacillus</taxon>
    </lineage>
</organism>
<accession>A0A4R4EEN1</accession>
<proteinExistence type="inferred from homology"/>
<evidence type="ECO:0000256" key="2">
    <source>
        <dbReference type="ARBA" id="ARBA00009755"/>
    </source>
</evidence>
<dbReference type="Pfam" id="PF13249">
    <property type="entry name" value="SQHop_cyclase_N"/>
    <property type="match status" value="1"/>
</dbReference>
<dbReference type="InterPro" id="IPR032696">
    <property type="entry name" value="SQ_cyclase_C"/>
</dbReference>
<dbReference type="OrthoDB" id="9758578at2"/>
<dbReference type="Gene3D" id="1.50.10.20">
    <property type="match status" value="2"/>
</dbReference>
<dbReference type="InterPro" id="IPR008930">
    <property type="entry name" value="Terpenoid_cyclase/PrenylTrfase"/>
</dbReference>
<dbReference type="SFLD" id="SFLDG01016">
    <property type="entry name" value="Prenyltransferase_Like_2"/>
    <property type="match status" value="1"/>
</dbReference>
<feature type="domain" description="Squalene cyclase C-terminal" evidence="5">
    <location>
        <begin position="298"/>
        <end position="614"/>
    </location>
</feature>
<evidence type="ECO:0000313" key="7">
    <source>
        <dbReference type="EMBL" id="TCZ76631.1"/>
    </source>
</evidence>
<dbReference type="RefSeq" id="WP_132418603.1">
    <property type="nucleotide sequence ID" value="NZ_SKFG01000012.1"/>
</dbReference>
<comment type="pathway">
    <text evidence="1">Secondary metabolite biosynthesis; hopanoid biosynthesis.</text>
</comment>
<keyword evidence="3" id="KW-0677">Repeat</keyword>
<dbReference type="EMBL" id="SKFG01000012">
    <property type="protein sequence ID" value="TCZ76631.1"/>
    <property type="molecule type" value="Genomic_DNA"/>
</dbReference>
<dbReference type="PANTHER" id="PTHR11764">
    <property type="entry name" value="TERPENE CYCLASE/MUTASE FAMILY MEMBER"/>
    <property type="match status" value="1"/>
</dbReference>
<evidence type="ECO:0000259" key="6">
    <source>
        <dbReference type="Pfam" id="PF13249"/>
    </source>
</evidence>
<dbReference type="InterPro" id="IPR032697">
    <property type="entry name" value="SQ_cyclase_N"/>
</dbReference>
<dbReference type="UniPathway" id="UPA00337"/>
<dbReference type="GO" id="GO:0016866">
    <property type="term" value="F:intramolecular transferase activity"/>
    <property type="evidence" value="ECO:0007669"/>
    <property type="project" value="InterPro"/>
</dbReference>
<evidence type="ECO:0000313" key="8">
    <source>
        <dbReference type="Proteomes" id="UP000295418"/>
    </source>
</evidence>
<keyword evidence="8" id="KW-1185">Reference proteome</keyword>
<dbReference type="SUPFAM" id="SSF48239">
    <property type="entry name" value="Terpenoid cyclases/Protein prenyltransferases"/>
    <property type="match status" value="2"/>
</dbReference>
<dbReference type="Proteomes" id="UP000295418">
    <property type="component" value="Unassembled WGS sequence"/>
</dbReference>
<protein>
    <submittedName>
        <fullName evidence="7">Squalene--hopene cyclase</fullName>
    </submittedName>
</protein>
<dbReference type="InterPro" id="IPR018333">
    <property type="entry name" value="Squalene_cyclase"/>
</dbReference>
<evidence type="ECO:0000256" key="1">
    <source>
        <dbReference type="ARBA" id="ARBA00004999"/>
    </source>
</evidence>
<dbReference type="PANTHER" id="PTHR11764:SF20">
    <property type="entry name" value="LANOSTEROL SYNTHASE"/>
    <property type="match status" value="1"/>
</dbReference>
<name>A0A4R4EEN1_9BACL</name>
<comment type="similarity">
    <text evidence="2">Belongs to the terpene cyclase/mutase family.</text>
</comment>
<dbReference type="Pfam" id="PF13243">
    <property type="entry name" value="SQHop_cyclase_C"/>
    <property type="match status" value="1"/>
</dbReference>
<dbReference type="GO" id="GO:0005811">
    <property type="term" value="C:lipid droplet"/>
    <property type="evidence" value="ECO:0007669"/>
    <property type="project" value="InterPro"/>
</dbReference>
<evidence type="ECO:0000259" key="5">
    <source>
        <dbReference type="Pfam" id="PF13243"/>
    </source>
</evidence>
<gene>
    <name evidence="7" type="ORF">E0485_13655</name>
</gene>
<dbReference type="AlphaFoldDB" id="A0A4R4EEN1"/>
<feature type="domain" description="Squalene cyclase N-terminal" evidence="6">
    <location>
        <begin position="12"/>
        <end position="284"/>
    </location>
</feature>
<dbReference type="NCBIfam" id="TIGR01787">
    <property type="entry name" value="squalene_cyclas"/>
    <property type="match status" value="1"/>
</dbReference>
<evidence type="ECO:0000256" key="3">
    <source>
        <dbReference type="ARBA" id="ARBA00022737"/>
    </source>
</evidence>
<sequence length="622" mass="71258">MELLERVQLEIERYINRLKTEQHVDGSWRYYFETGPVTDAYMMILLSTLNNQDKRLIPLLGQRLLNKQAANGAWKQYDDDEGHLSSTIEAYTGLLLSGYSDRYERHMQLAEAFILRNGGVENAHISTKFMLALNHLYPWPTLYPIPLFLLHMPKFIPLSFYRWSYYVRTHFASVLILCHQKFSLRNSSAPDITHLYVTRKHERLDSKSKGGLLQLFSKRRPDNQISKAAIKKAERYILHNIVQDGTLSSYASATFFMIYALLSLGYQFDSPIIQHAIQGLTSYGYQINDEAHIQNSPSTVWDTALICHSLQEAGLTTEDPAIQNAAQYLLALQQKERKEGGGSSFVHLAGGWGFSESSTSNPDVDDTQAVLRALTRFADHQLDYREAWRKGVNWLLDMQNDDGGWAAFEKNSIPSITRLFRIQNFTDTAADPSAADVTGRTLEFLGSHLKLTMTHPRVQDSVHWLIKNQKNDGSWYGRWGISFIYGTWAAVTGMRAVGMSANHLIIQKACDWLLKIRQLDGGWGESCKSDIQKRYVPAPYSTVVHTAWALDTLIAIHDQPTEEINKGLAHLIEWNRKESKRSSYPMGAGLPGHFYIKYHSYPHIWPLLTLSHYMKKYKDYYM</sequence>
<dbReference type="GO" id="GO:0016104">
    <property type="term" value="P:triterpenoid biosynthetic process"/>
    <property type="evidence" value="ECO:0007669"/>
    <property type="project" value="InterPro"/>
</dbReference>
<reference evidence="7 8" key="1">
    <citation type="submission" date="2019-03" db="EMBL/GenBank/DDBJ databases">
        <authorList>
            <person name="Kim M.K.M."/>
        </authorList>
    </citation>
    <scope>NUCLEOTIDE SEQUENCE [LARGE SCALE GENOMIC DNA]</scope>
    <source>
        <strain evidence="7 8">18JY21-1</strain>
    </source>
</reference>
<keyword evidence="4" id="KW-0413">Isomerase</keyword>
<dbReference type="InterPro" id="IPR002365">
    <property type="entry name" value="Terpene_synthase_CS"/>
</dbReference>